<comment type="similarity">
    <text evidence="1">Belongs to the bacterial solute-binding protein 8 family.</text>
</comment>
<keyword evidence="2" id="KW-0732">Signal</keyword>
<dbReference type="InterPro" id="IPR050902">
    <property type="entry name" value="ABC_Transporter_SBP"/>
</dbReference>
<evidence type="ECO:0000256" key="1">
    <source>
        <dbReference type="ARBA" id="ARBA00008814"/>
    </source>
</evidence>
<dbReference type="PANTHER" id="PTHR30535:SF34">
    <property type="entry name" value="MOLYBDATE-BINDING PROTEIN MOLA"/>
    <property type="match status" value="1"/>
</dbReference>
<dbReference type="Gene3D" id="3.40.50.1980">
    <property type="entry name" value="Nitrogenase molybdenum iron protein domain"/>
    <property type="match status" value="2"/>
</dbReference>
<comment type="caution">
    <text evidence="4">The sequence shown here is derived from an EMBL/GenBank/DDBJ whole genome shotgun (WGS) entry which is preliminary data.</text>
</comment>
<evidence type="ECO:0000313" key="4">
    <source>
        <dbReference type="EMBL" id="GIG40294.1"/>
    </source>
</evidence>
<gene>
    <name evidence="4" type="ORF">Cph01nite_20560</name>
</gene>
<dbReference type="SUPFAM" id="SSF53807">
    <property type="entry name" value="Helical backbone' metal receptor"/>
    <property type="match status" value="1"/>
</dbReference>
<evidence type="ECO:0000259" key="3">
    <source>
        <dbReference type="PROSITE" id="PS50983"/>
    </source>
</evidence>
<dbReference type="PROSITE" id="PS50983">
    <property type="entry name" value="FE_B12_PBP"/>
    <property type="match status" value="1"/>
</dbReference>
<sequence>MNRSRTTARRLAPLALACAAVTALAACAQSGPAPAAADEPGGTRVIVDHWDREVVVPEVVDRAVVMEWEGLVAKSMMIFGIEDRIVAVDTATKKQSFRNELVPALQDAVDVGSAWSGVDYEQIAALDADVVFLEAWVASEENRTMHADEIEKIEALGIPVIVFVSPSNFAEPDIATAWEYVEIVGEVFDKQDEATALVERLESELDVIRERTADIAPEDRADVLMFATVDNVMGEKSIQSYFLTEILNANNIAGPGTFITVAEEQMLALDPDVLLVLGHDGYLDPERIYAGESVGLNWANLQRMRAIAERRVASVGYDEWRATVETPIGLLKMAAAVYPERFADIDLVAAEQSFYEDVYGLAAGDARTAIDAQHYLGELANR</sequence>
<evidence type="ECO:0000256" key="2">
    <source>
        <dbReference type="SAM" id="SignalP"/>
    </source>
</evidence>
<dbReference type="PROSITE" id="PS51257">
    <property type="entry name" value="PROKAR_LIPOPROTEIN"/>
    <property type="match status" value="1"/>
</dbReference>
<accession>A0ABQ4DLQ9</accession>
<reference evidence="4 5" key="1">
    <citation type="submission" date="2021-01" db="EMBL/GenBank/DDBJ databases">
        <title>Whole genome shotgun sequence of Cellulomonas phragmiteti NBRC 110785.</title>
        <authorList>
            <person name="Komaki H."/>
            <person name="Tamura T."/>
        </authorList>
    </citation>
    <scope>NUCLEOTIDE SEQUENCE [LARGE SCALE GENOMIC DNA]</scope>
    <source>
        <strain evidence="4 5">NBRC 110785</strain>
    </source>
</reference>
<name>A0ABQ4DLQ9_9CELL</name>
<feature type="chain" id="PRO_5046850032" evidence="2">
    <location>
        <begin position="26"/>
        <end position="382"/>
    </location>
</feature>
<dbReference type="EMBL" id="BONP01000010">
    <property type="protein sequence ID" value="GIG40294.1"/>
    <property type="molecule type" value="Genomic_DNA"/>
</dbReference>
<organism evidence="4 5">
    <name type="scientific">Cellulomonas phragmiteti</name>
    <dbReference type="NCBI Taxonomy" id="478780"/>
    <lineage>
        <taxon>Bacteria</taxon>
        <taxon>Bacillati</taxon>
        <taxon>Actinomycetota</taxon>
        <taxon>Actinomycetes</taxon>
        <taxon>Micrococcales</taxon>
        <taxon>Cellulomonadaceae</taxon>
        <taxon>Cellulomonas</taxon>
    </lineage>
</organism>
<proteinExistence type="inferred from homology"/>
<evidence type="ECO:0000313" key="5">
    <source>
        <dbReference type="Proteomes" id="UP000614741"/>
    </source>
</evidence>
<dbReference type="RefSeq" id="WP_203673880.1">
    <property type="nucleotide sequence ID" value="NZ_BONP01000010.1"/>
</dbReference>
<dbReference type="InterPro" id="IPR002491">
    <property type="entry name" value="ABC_transptr_periplasmic_BD"/>
</dbReference>
<feature type="signal peptide" evidence="2">
    <location>
        <begin position="1"/>
        <end position="25"/>
    </location>
</feature>
<dbReference type="PANTHER" id="PTHR30535">
    <property type="entry name" value="VITAMIN B12-BINDING PROTEIN"/>
    <property type="match status" value="1"/>
</dbReference>
<dbReference type="Pfam" id="PF01497">
    <property type="entry name" value="Peripla_BP_2"/>
    <property type="match status" value="1"/>
</dbReference>
<protein>
    <submittedName>
        <fullName evidence="4">ABC transporter substrate-binding protein</fullName>
    </submittedName>
</protein>
<feature type="domain" description="Fe/B12 periplasmic-binding" evidence="3">
    <location>
        <begin position="64"/>
        <end position="345"/>
    </location>
</feature>
<keyword evidence="5" id="KW-1185">Reference proteome</keyword>
<dbReference type="Proteomes" id="UP000614741">
    <property type="component" value="Unassembled WGS sequence"/>
</dbReference>